<dbReference type="AlphaFoldDB" id="A0AAD6ZDC6"/>
<gene>
    <name evidence="1" type="ORF">DFH08DRAFT_1036242</name>
</gene>
<dbReference type="EMBL" id="JARIHO010000057">
    <property type="protein sequence ID" value="KAJ7318464.1"/>
    <property type="molecule type" value="Genomic_DNA"/>
</dbReference>
<sequence>MEKKMDILVRWTVDDEEYENAEALVASRHYRLALNKLEELAIKRLFELTKMNMSGTGYKLRKHIAKALQTRSKTIRTALGRYNAAGTSLDPPRRTLKWEEVVEFTFLSDFDLLRDPEGNAAICPWATPAARALMDTHFKILRAKEEIQRLNIEIRRLVTYIRDERDFLVAKEEEIRETDPDLA</sequence>
<name>A0AAD6ZDC6_9AGAR</name>
<protein>
    <submittedName>
        <fullName evidence="1">Uncharacterized protein</fullName>
    </submittedName>
</protein>
<accession>A0AAD6ZDC6</accession>
<evidence type="ECO:0000313" key="1">
    <source>
        <dbReference type="EMBL" id="KAJ7318464.1"/>
    </source>
</evidence>
<evidence type="ECO:0000313" key="2">
    <source>
        <dbReference type="Proteomes" id="UP001218218"/>
    </source>
</evidence>
<reference evidence="1" key="1">
    <citation type="submission" date="2023-03" db="EMBL/GenBank/DDBJ databases">
        <title>Massive genome expansion in bonnet fungi (Mycena s.s.) driven by repeated elements and novel gene families across ecological guilds.</title>
        <authorList>
            <consortium name="Lawrence Berkeley National Laboratory"/>
            <person name="Harder C.B."/>
            <person name="Miyauchi S."/>
            <person name="Viragh M."/>
            <person name="Kuo A."/>
            <person name="Thoen E."/>
            <person name="Andreopoulos B."/>
            <person name="Lu D."/>
            <person name="Skrede I."/>
            <person name="Drula E."/>
            <person name="Henrissat B."/>
            <person name="Morin E."/>
            <person name="Kohler A."/>
            <person name="Barry K."/>
            <person name="LaButti K."/>
            <person name="Morin E."/>
            <person name="Salamov A."/>
            <person name="Lipzen A."/>
            <person name="Mereny Z."/>
            <person name="Hegedus B."/>
            <person name="Baldrian P."/>
            <person name="Stursova M."/>
            <person name="Weitz H."/>
            <person name="Taylor A."/>
            <person name="Grigoriev I.V."/>
            <person name="Nagy L.G."/>
            <person name="Martin F."/>
            <person name="Kauserud H."/>
        </authorList>
    </citation>
    <scope>NUCLEOTIDE SEQUENCE</scope>
    <source>
        <strain evidence="1">CBHHK002</strain>
    </source>
</reference>
<proteinExistence type="predicted"/>
<feature type="non-terminal residue" evidence="1">
    <location>
        <position position="1"/>
    </location>
</feature>
<keyword evidence="2" id="KW-1185">Reference proteome</keyword>
<organism evidence="1 2">
    <name type="scientific">Mycena albidolilacea</name>
    <dbReference type="NCBI Taxonomy" id="1033008"/>
    <lineage>
        <taxon>Eukaryota</taxon>
        <taxon>Fungi</taxon>
        <taxon>Dikarya</taxon>
        <taxon>Basidiomycota</taxon>
        <taxon>Agaricomycotina</taxon>
        <taxon>Agaricomycetes</taxon>
        <taxon>Agaricomycetidae</taxon>
        <taxon>Agaricales</taxon>
        <taxon>Marasmiineae</taxon>
        <taxon>Mycenaceae</taxon>
        <taxon>Mycena</taxon>
    </lineage>
</organism>
<dbReference type="Proteomes" id="UP001218218">
    <property type="component" value="Unassembled WGS sequence"/>
</dbReference>
<comment type="caution">
    <text evidence="1">The sequence shown here is derived from an EMBL/GenBank/DDBJ whole genome shotgun (WGS) entry which is preliminary data.</text>
</comment>